<evidence type="ECO:0000256" key="3">
    <source>
        <dbReference type="ARBA" id="ARBA00004667"/>
    </source>
</evidence>
<dbReference type="HAMAP" id="MF_01018">
    <property type="entry name" value="HisG_Short"/>
    <property type="match status" value="1"/>
</dbReference>
<comment type="catalytic activity">
    <reaction evidence="1 16">
        <text>1-(5-phospho-beta-D-ribosyl)-ATP + diphosphate = 5-phospho-alpha-D-ribose 1-diphosphate + ATP</text>
        <dbReference type="Rhea" id="RHEA:18473"/>
        <dbReference type="ChEBI" id="CHEBI:30616"/>
        <dbReference type="ChEBI" id="CHEBI:33019"/>
        <dbReference type="ChEBI" id="CHEBI:58017"/>
        <dbReference type="ChEBI" id="CHEBI:73183"/>
        <dbReference type="EC" id="2.4.2.17"/>
    </reaction>
</comment>
<comment type="subcellular location">
    <subcellularLocation>
        <location evidence="2 16">Cytoplasm</location>
    </subcellularLocation>
</comment>
<name>A0A1H8GV64_9BACI</name>
<dbReference type="NCBIfam" id="TIGR00070">
    <property type="entry name" value="hisG"/>
    <property type="match status" value="1"/>
</dbReference>
<comment type="domain">
    <text evidence="16">Lacks the C-terminal regulatory region which is replaced by HisZ.</text>
</comment>
<dbReference type="UniPathway" id="UPA00031">
    <property type="reaction ID" value="UER00006"/>
</dbReference>
<dbReference type="Proteomes" id="UP000199300">
    <property type="component" value="Unassembled WGS sequence"/>
</dbReference>
<dbReference type="OrthoDB" id="9801867at2"/>
<keyword evidence="14 16" id="KW-0368">Histidine biosynthesis</keyword>
<dbReference type="STRING" id="872970.SAMN04488134_101181"/>
<evidence type="ECO:0000256" key="10">
    <source>
        <dbReference type="ARBA" id="ARBA00022676"/>
    </source>
</evidence>
<dbReference type="InterPro" id="IPR018198">
    <property type="entry name" value="ATP_PRibTrfase_CS"/>
</dbReference>
<comment type="function">
    <text evidence="15 16">Catalyzes the condensation of ATP and 5-phosphoribose 1-diphosphate to form N'-(5'-phosphoribosyl)-ATP (PR-ATP). Has a crucial role in the pathway because the rate of histidine biosynthesis seems to be controlled primarily by regulation of HisG enzymatic activity.</text>
</comment>
<evidence type="ECO:0000256" key="4">
    <source>
        <dbReference type="ARBA" id="ARBA00009489"/>
    </source>
</evidence>
<reference evidence="18 19" key="1">
    <citation type="submission" date="2016-10" db="EMBL/GenBank/DDBJ databases">
        <authorList>
            <person name="de Groot N.N."/>
        </authorList>
    </citation>
    <scope>NUCLEOTIDE SEQUENCE [LARGE SCALE GENOMIC DNA]</scope>
    <source>
        <strain evidence="18 19">CGMCC 1.10434</strain>
    </source>
</reference>
<dbReference type="InterPro" id="IPR013820">
    <property type="entry name" value="ATP_PRibTrfase_cat"/>
</dbReference>
<dbReference type="SUPFAM" id="SSF53850">
    <property type="entry name" value="Periplasmic binding protein-like II"/>
    <property type="match status" value="1"/>
</dbReference>
<evidence type="ECO:0000256" key="1">
    <source>
        <dbReference type="ARBA" id="ARBA00000915"/>
    </source>
</evidence>
<evidence type="ECO:0000256" key="6">
    <source>
        <dbReference type="ARBA" id="ARBA00011946"/>
    </source>
</evidence>
<evidence type="ECO:0000256" key="12">
    <source>
        <dbReference type="ARBA" id="ARBA00022741"/>
    </source>
</evidence>
<dbReference type="InterPro" id="IPR001348">
    <property type="entry name" value="ATP_PRibTrfase_HisG"/>
</dbReference>
<dbReference type="CDD" id="cd13595">
    <property type="entry name" value="PBP2_HisGs"/>
    <property type="match status" value="1"/>
</dbReference>
<feature type="domain" description="ATP phosphoribosyltransferase catalytic" evidence="17">
    <location>
        <begin position="52"/>
        <end position="200"/>
    </location>
</feature>
<organism evidence="18 19">
    <name type="scientific">Amphibacillus marinus</name>
    <dbReference type="NCBI Taxonomy" id="872970"/>
    <lineage>
        <taxon>Bacteria</taxon>
        <taxon>Bacillati</taxon>
        <taxon>Bacillota</taxon>
        <taxon>Bacilli</taxon>
        <taxon>Bacillales</taxon>
        <taxon>Bacillaceae</taxon>
        <taxon>Amphibacillus</taxon>
    </lineage>
</organism>
<dbReference type="GO" id="GO:0005524">
    <property type="term" value="F:ATP binding"/>
    <property type="evidence" value="ECO:0007669"/>
    <property type="project" value="UniProtKB-KW"/>
</dbReference>
<keyword evidence="10 16" id="KW-0328">Glycosyltransferase</keyword>
<evidence type="ECO:0000256" key="11">
    <source>
        <dbReference type="ARBA" id="ARBA00022679"/>
    </source>
</evidence>
<keyword evidence="8 16" id="KW-0963">Cytoplasm</keyword>
<dbReference type="GO" id="GO:0000105">
    <property type="term" value="P:L-histidine biosynthetic process"/>
    <property type="evidence" value="ECO:0007669"/>
    <property type="project" value="UniProtKB-UniRule"/>
</dbReference>
<dbReference type="Pfam" id="PF01634">
    <property type="entry name" value="HisG"/>
    <property type="match status" value="1"/>
</dbReference>
<dbReference type="PANTHER" id="PTHR21403:SF8">
    <property type="entry name" value="ATP PHOSPHORIBOSYLTRANSFERASE"/>
    <property type="match status" value="1"/>
</dbReference>
<dbReference type="GO" id="GO:0003879">
    <property type="term" value="F:ATP phosphoribosyltransferase activity"/>
    <property type="evidence" value="ECO:0007669"/>
    <property type="project" value="UniProtKB-UniRule"/>
</dbReference>
<protein>
    <recommendedName>
        <fullName evidence="7 16">ATP phosphoribosyltransferase</fullName>
        <shortName evidence="16">ATP-PRT</shortName>
        <shortName evidence="16">ATP-PRTase</shortName>
        <ecNumber evidence="6 16">2.4.2.17</ecNumber>
    </recommendedName>
</protein>
<evidence type="ECO:0000256" key="5">
    <source>
        <dbReference type="ARBA" id="ARBA00011496"/>
    </source>
</evidence>
<evidence type="ECO:0000256" key="2">
    <source>
        <dbReference type="ARBA" id="ARBA00004496"/>
    </source>
</evidence>
<evidence type="ECO:0000256" key="16">
    <source>
        <dbReference type="HAMAP-Rule" id="MF_01018"/>
    </source>
</evidence>
<comment type="subunit">
    <text evidence="5 16">Heteromultimer composed of HisG and HisZ subunits.</text>
</comment>
<evidence type="ECO:0000313" key="19">
    <source>
        <dbReference type="Proteomes" id="UP000199300"/>
    </source>
</evidence>
<evidence type="ECO:0000256" key="8">
    <source>
        <dbReference type="ARBA" id="ARBA00022490"/>
    </source>
</evidence>
<dbReference type="EC" id="2.4.2.17" evidence="6 16"/>
<comment type="pathway">
    <text evidence="3 16">Amino-acid biosynthesis; L-histidine biosynthesis; L-histidine from 5-phospho-alpha-D-ribose 1-diphosphate: step 1/9.</text>
</comment>
<evidence type="ECO:0000256" key="7">
    <source>
        <dbReference type="ARBA" id="ARBA00020998"/>
    </source>
</evidence>
<keyword evidence="13 16" id="KW-0067">ATP-binding</keyword>
<dbReference type="PROSITE" id="PS01316">
    <property type="entry name" value="ATP_P_PHORIBOSYLTR"/>
    <property type="match status" value="1"/>
</dbReference>
<sequence>MKPVIALTKGRLEKQFLSYFSSLQYDTEPLIKKGRKLRIETDQFAFIFAKGPDVTTYVQYGIADLGVVGGDILAEFEPDVYDLFPLPFGKCRMAVATEQGKIWPKHKKTIASKYTSITKDFFKNKGESVEIIKLEGSVELAPILGLADGIVDIVETGTTLKENGLVVSEEFLKFSARLIANRSALKIKRNELAAVIKRLQEGQI</sequence>
<keyword evidence="11 16" id="KW-0808">Transferase</keyword>
<gene>
    <name evidence="16" type="primary">hisG</name>
    <name evidence="18" type="ORF">SAMN04488134_101181</name>
</gene>
<dbReference type="AlphaFoldDB" id="A0A1H8GV64"/>
<keyword evidence="19" id="KW-1185">Reference proteome</keyword>
<evidence type="ECO:0000313" key="18">
    <source>
        <dbReference type="EMBL" id="SEN47952.1"/>
    </source>
</evidence>
<keyword evidence="12 16" id="KW-0547">Nucleotide-binding</keyword>
<evidence type="ECO:0000256" key="9">
    <source>
        <dbReference type="ARBA" id="ARBA00022605"/>
    </source>
</evidence>
<dbReference type="EMBL" id="FODJ01000001">
    <property type="protein sequence ID" value="SEN47952.1"/>
    <property type="molecule type" value="Genomic_DNA"/>
</dbReference>
<comment type="similarity">
    <text evidence="4 16">Belongs to the ATP phosphoribosyltransferase family. Short subfamily.</text>
</comment>
<dbReference type="Gene3D" id="3.40.190.10">
    <property type="entry name" value="Periplasmic binding protein-like II"/>
    <property type="match status" value="2"/>
</dbReference>
<accession>A0A1H8GV64</accession>
<proteinExistence type="inferred from homology"/>
<evidence type="ECO:0000256" key="14">
    <source>
        <dbReference type="ARBA" id="ARBA00023102"/>
    </source>
</evidence>
<keyword evidence="9 16" id="KW-0028">Amino-acid biosynthesis</keyword>
<dbReference type="PANTHER" id="PTHR21403">
    <property type="entry name" value="ATP PHOSPHORIBOSYLTRANSFERASE ATP-PRTASE"/>
    <property type="match status" value="1"/>
</dbReference>
<evidence type="ECO:0000256" key="13">
    <source>
        <dbReference type="ARBA" id="ARBA00022840"/>
    </source>
</evidence>
<dbReference type="FunFam" id="3.40.190.10:FF:000008">
    <property type="entry name" value="ATP phosphoribosyltransferase"/>
    <property type="match status" value="1"/>
</dbReference>
<evidence type="ECO:0000256" key="15">
    <source>
        <dbReference type="ARBA" id="ARBA00024861"/>
    </source>
</evidence>
<dbReference type="InterPro" id="IPR024893">
    <property type="entry name" value="ATP_PRibTrfase_HisG_short"/>
</dbReference>
<dbReference type="RefSeq" id="WP_091493713.1">
    <property type="nucleotide sequence ID" value="NZ_FODJ01000001.1"/>
</dbReference>
<dbReference type="GO" id="GO:0005737">
    <property type="term" value="C:cytoplasm"/>
    <property type="evidence" value="ECO:0007669"/>
    <property type="project" value="UniProtKB-SubCell"/>
</dbReference>
<evidence type="ECO:0000259" key="17">
    <source>
        <dbReference type="Pfam" id="PF01634"/>
    </source>
</evidence>